<name>A0A8K0F0Y1_ANDGO</name>
<dbReference type="Proteomes" id="UP000799049">
    <property type="component" value="Unassembled WGS sequence"/>
</dbReference>
<reference evidence="2" key="1">
    <citation type="submission" date="2019-09" db="EMBL/GenBank/DDBJ databases">
        <title>The Mitochondrial Proteome of the Jakobid, Andalucia godoyi, a Protist With the Most Gene-Rich and Bacteria-Like Mitochondrial Genome.</title>
        <authorList>
            <person name="Gray M.W."/>
            <person name="Burger G."/>
            <person name="Derelle R."/>
            <person name="Klimes V."/>
            <person name="Leger M."/>
            <person name="Sarrasin M."/>
            <person name="Vlcek C."/>
            <person name="Roger A.J."/>
            <person name="Elias M."/>
            <person name="Lang B.F."/>
        </authorList>
    </citation>
    <scope>NUCLEOTIDE SEQUENCE</scope>
    <source>
        <strain evidence="2">And28</strain>
    </source>
</reference>
<dbReference type="SUPFAM" id="SSF52540">
    <property type="entry name" value="P-loop containing nucleoside triphosphate hydrolases"/>
    <property type="match status" value="1"/>
</dbReference>
<feature type="domain" description="NadR/Ttd14 AAA" evidence="1">
    <location>
        <begin position="40"/>
        <end position="148"/>
    </location>
</feature>
<comment type="caution">
    <text evidence="2">The sequence shown here is derived from an EMBL/GenBank/DDBJ whole genome shotgun (WGS) entry which is preliminary data.</text>
</comment>
<organism evidence="2 3">
    <name type="scientific">Andalucia godoyi</name>
    <name type="common">Flagellate</name>
    <dbReference type="NCBI Taxonomy" id="505711"/>
    <lineage>
        <taxon>Eukaryota</taxon>
        <taxon>Discoba</taxon>
        <taxon>Jakobida</taxon>
        <taxon>Andalucina</taxon>
        <taxon>Andaluciidae</taxon>
        <taxon>Andalucia</taxon>
    </lineage>
</organism>
<dbReference type="OrthoDB" id="10600284at2759"/>
<evidence type="ECO:0000313" key="3">
    <source>
        <dbReference type="Proteomes" id="UP000799049"/>
    </source>
</evidence>
<dbReference type="InterPro" id="IPR027417">
    <property type="entry name" value="P-loop_NTPase"/>
</dbReference>
<dbReference type="EMBL" id="VRVR01000019">
    <property type="protein sequence ID" value="KAF0852736.1"/>
    <property type="molecule type" value="Genomic_DNA"/>
</dbReference>
<evidence type="ECO:0000259" key="1">
    <source>
        <dbReference type="Pfam" id="PF13521"/>
    </source>
</evidence>
<dbReference type="Gene3D" id="3.40.50.300">
    <property type="entry name" value="P-loop containing nucleotide triphosphate hydrolases"/>
    <property type="match status" value="1"/>
</dbReference>
<proteinExistence type="predicted"/>
<evidence type="ECO:0000313" key="2">
    <source>
        <dbReference type="EMBL" id="KAF0852736.1"/>
    </source>
</evidence>
<gene>
    <name evidence="2" type="ORF">ANDGO_00638</name>
</gene>
<accession>A0A8K0F0Y1</accession>
<dbReference type="InterPro" id="IPR038727">
    <property type="entry name" value="NadR/Ttd14_AAA_dom"/>
</dbReference>
<keyword evidence="3" id="KW-1185">Reference proteome</keyword>
<protein>
    <submittedName>
        <fullName evidence="2">Mitochondrial P-loop-containing NTPase superfamily member</fullName>
    </submittedName>
</protein>
<dbReference type="AlphaFoldDB" id="A0A8K0F0Y1"/>
<dbReference type="Pfam" id="PF13521">
    <property type="entry name" value="AAA_28"/>
    <property type="match status" value="1"/>
</dbReference>
<sequence>MIRTSRVLLNRGGYESTLTSIAVNPAKFSQQKQASELRFVFLEGCAAVGKSTVCSRLSKMGFSTRLENFVSLCSKYPQYDPAGSCMSLKWTSGLLKSIEQYQEQFARDPSSIRHGLVFFDRSFLTPYVYRRDASSNDRNAHLLDMMKEVTKIIPSKIVYCHTELDIIKLRLSQRYMVAAVDEERSIRQKLGEVDDAFIVQTLARYEELEQCSWFSIRLNTTDTRQATSMLLDNLGIQFTLPFLSMTQPAADATPSNLQQTGS</sequence>